<name>A0A813K3D4_POLGL</name>
<comment type="caution">
    <text evidence="1">The sequence shown here is derived from an EMBL/GenBank/DDBJ whole genome shotgun (WGS) entry which is preliminary data.</text>
</comment>
<gene>
    <name evidence="1" type="ORF">PGLA2088_LOCUS28548</name>
</gene>
<sequence>MGCRAGQVMARRGFRGPVRVVTCAAVLLSLRATCWHVFLAAPSGYPQAGRLPRYCERSLGARELRPSIQRLAAQACSVEAAPWVPKMQEIWSSWLRLPVDSPSLPSLHVVLLWRVQRLSLPFPAHERFVAPFLPGGAEAENLEARYVQWRSAGFFEKIAEAAAASNLVDLKKQDDYDLVMGLWMKMLMEKPPIESTDTADNPLNFAIGAYPDLMKDPQLFRDLASAVPLDESMQLEARALWDSVPALDVQNRLRFPLERLKKHDSLFIGHSSFHVSNPFQPWEDASVAIRKAFPKRCKTPLYNDIGKFHRDDLTDNVLVMDPATLEATVPHGHFALIAVVHTMLDMDGFKQLYKLLKPGGVLVWNTWWRKNGEHAQGPPDVKGAGFDRIEDEVLPLSFTTSPFSESGYDYRMCSTRKKKAVGFR</sequence>
<accession>A0A813K3D4</accession>
<evidence type="ECO:0000313" key="1">
    <source>
        <dbReference type="EMBL" id="CAE8693819.1"/>
    </source>
</evidence>
<protein>
    <submittedName>
        <fullName evidence="1">Uncharacterized protein</fullName>
    </submittedName>
</protein>
<dbReference type="AlphaFoldDB" id="A0A813K3D4"/>
<dbReference type="EMBL" id="CAJNNW010027927">
    <property type="protein sequence ID" value="CAE8693819.1"/>
    <property type="molecule type" value="Genomic_DNA"/>
</dbReference>
<evidence type="ECO:0000313" key="2">
    <source>
        <dbReference type="Proteomes" id="UP000626109"/>
    </source>
</evidence>
<reference evidence="1" key="1">
    <citation type="submission" date="2021-02" db="EMBL/GenBank/DDBJ databases">
        <authorList>
            <person name="Dougan E. K."/>
            <person name="Rhodes N."/>
            <person name="Thang M."/>
            <person name="Chan C."/>
        </authorList>
    </citation>
    <scope>NUCLEOTIDE SEQUENCE</scope>
</reference>
<dbReference type="SUPFAM" id="SSF53335">
    <property type="entry name" value="S-adenosyl-L-methionine-dependent methyltransferases"/>
    <property type="match status" value="1"/>
</dbReference>
<dbReference type="InterPro" id="IPR029063">
    <property type="entry name" value="SAM-dependent_MTases_sf"/>
</dbReference>
<dbReference type="Proteomes" id="UP000626109">
    <property type="component" value="Unassembled WGS sequence"/>
</dbReference>
<organism evidence="1 2">
    <name type="scientific">Polarella glacialis</name>
    <name type="common">Dinoflagellate</name>
    <dbReference type="NCBI Taxonomy" id="89957"/>
    <lineage>
        <taxon>Eukaryota</taxon>
        <taxon>Sar</taxon>
        <taxon>Alveolata</taxon>
        <taxon>Dinophyceae</taxon>
        <taxon>Suessiales</taxon>
        <taxon>Suessiaceae</taxon>
        <taxon>Polarella</taxon>
    </lineage>
</organism>
<proteinExistence type="predicted"/>